<proteinExistence type="predicted"/>
<evidence type="ECO:0000313" key="2">
    <source>
        <dbReference type="Proteomes" id="UP000732399"/>
    </source>
</evidence>
<organism evidence="1 2">
    <name type="scientific">Sphingomonas corticis</name>
    <dbReference type="NCBI Taxonomy" id="2722791"/>
    <lineage>
        <taxon>Bacteria</taxon>
        <taxon>Pseudomonadati</taxon>
        <taxon>Pseudomonadota</taxon>
        <taxon>Alphaproteobacteria</taxon>
        <taxon>Sphingomonadales</taxon>
        <taxon>Sphingomonadaceae</taxon>
        <taxon>Sphingomonas</taxon>
    </lineage>
</organism>
<evidence type="ECO:0008006" key="3">
    <source>
        <dbReference type="Google" id="ProtNLM"/>
    </source>
</evidence>
<reference evidence="1 2" key="1">
    <citation type="submission" date="2020-03" db="EMBL/GenBank/DDBJ databases">
        <authorList>
            <person name="Wang L."/>
            <person name="He N."/>
            <person name="Li Y."/>
            <person name="Fang Y."/>
            <person name="Zhang F."/>
        </authorList>
    </citation>
    <scope>NUCLEOTIDE SEQUENCE [LARGE SCALE GENOMIC DNA]</scope>
    <source>
        <strain evidence="1 2">36D10-4-7</strain>
    </source>
</reference>
<protein>
    <recommendedName>
        <fullName evidence="3">DUF904 domain-containing protein</fullName>
    </recommendedName>
</protein>
<evidence type="ECO:0000313" key="1">
    <source>
        <dbReference type="EMBL" id="NJR77461.1"/>
    </source>
</evidence>
<comment type="caution">
    <text evidence="1">The sequence shown here is derived from an EMBL/GenBank/DDBJ whole genome shotgun (WGS) entry which is preliminary data.</text>
</comment>
<name>A0ABX1CJW5_9SPHN</name>
<accession>A0ABX1CJW5</accession>
<keyword evidence="2" id="KW-1185">Reference proteome</keyword>
<gene>
    <name evidence="1" type="ORF">HBH26_02380</name>
</gene>
<dbReference type="RefSeq" id="WP_168132960.1">
    <property type="nucleotide sequence ID" value="NZ_JAAVJH010000001.1"/>
</dbReference>
<dbReference type="EMBL" id="JAAVJH010000001">
    <property type="protein sequence ID" value="NJR77461.1"/>
    <property type="molecule type" value="Genomic_DNA"/>
</dbReference>
<dbReference type="Proteomes" id="UP000732399">
    <property type="component" value="Unassembled WGS sequence"/>
</dbReference>
<sequence length="59" mass="6514">MDNPALDRLDSAITRLERAVAGHRDRSTDLARRHATLKSRMSEAVAALDRVIEREGGDA</sequence>